<reference evidence="1" key="1">
    <citation type="submission" date="2022-10" db="EMBL/GenBank/DDBJ databases">
        <title>Characterization and whole genome sequencing of a new Roseateles species, isolated from fresh water.</title>
        <authorList>
            <person name="Guliayeva D.Y."/>
            <person name="Akhremchuk A.E."/>
            <person name="Sikolenko M.A."/>
            <person name="Valentovich L.N."/>
            <person name="Sidarenka A.V."/>
        </authorList>
    </citation>
    <scope>NUCLEOTIDE SEQUENCE</scope>
    <source>
        <strain evidence="1">BIM B-1768</strain>
    </source>
</reference>
<dbReference type="RefSeq" id="WP_261758894.1">
    <property type="nucleotide sequence ID" value="NZ_CP104562.2"/>
</dbReference>
<protein>
    <submittedName>
        <fullName evidence="1">HrpF/NolX family T3SS translocon protein</fullName>
    </submittedName>
</protein>
<evidence type="ECO:0000313" key="2">
    <source>
        <dbReference type="Proteomes" id="UP001064933"/>
    </source>
</evidence>
<dbReference type="Proteomes" id="UP001064933">
    <property type="component" value="Chromosome"/>
</dbReference>
<organism evidence="1 2">
    <name type="scientific">Roseateles amylovorans</name>
    <dbReference type="NCBI Taxonomy" id="2978473"/>
    <lineage>
        <taxon>Bacteria</taxon>
        <taxon>Pseudomonadati</taxon>
        <taxon>Pseudomonadota</taxon>
        <taxon>Betaproteobacteria</taxon>
        <taxon>Burkholderiales</taxon>
        <taxon>Sphaerotilaceae</taxon>
        <taxon>Roseateles</taxon>
    </lineage>
</organism>
<keyword evidence="2" id="KW-1185">Reference proteome</keyword>
<proteinExistence type="predicted"/>
<evidence type="ECO:0000313" key="1">
    <source>
        <dbReference type="EMBL" id="UXH79074.1"/>
    </source>
</evidence>
<name>A0ABY6B2Y6_9BURK</name>
<dbReference type="InterPro" id="IPR008718">
    <property type="entry name" value="NolX"/>
</dbReference>
<gene>
    <name evidence="1" type="ORF">N4261_03820</name>
</gene>
<dbReference type="EMBL" id="CP104562">
    <property type="protein sequence ID" value="UXH79074.1"/>
    <property type="molecule type" value="Genomic_DNA"/>
</dbReference>
<accession>A0ABY6B2Y6</accession>
<dbReference type="Pfam" id="PF05819">
    <property type="entry name" value="NolX"/>
    <property type="match status" value="1"/>
</dbReference>
<sequence length="501" mass="52204">MAILGRHEARFKKADPEALRAMASDATTPPDLKRALDELLRKPGLQKAVMPGGTLNAKGINDAQKHMPGQRAYAEAKAREYTQNYVPSDAPEGQAGPRPMTSNDAMRELFKYSDELPKKVSREALRDIANGTAGAGKCPPQLQAAAQFYVDNPAAWQRDFGCDPEKSLRKDKLLNRSDDKIQLTQKEHDTLNTLSTHRDVFFGGKSLTPETLKKQANDDQADPQVREAARELLGNKMLFAMLDNGKHQHGGNLIHPANDKKIGEGDLNAWLSKMNKTVASAHTAATSPADFSLSATRDMLEGQFNQPDFKHKKGGGLADFGAGLLKGVGFVAGLASGALGAVANLRIPGVSWLAGAGAVGLSMAEGGAKVGATAIEGGDVKAQGIAAGIGTAATLAGLVGGKGASQAAKQGLEGAAEQGRKGAQRWSQKAVTADTDVTRGETVAAAAKGMAERLAAGAVVSGGMQVMDSGGSRSDAPVGGALARRQVDAQLQGIAASYGRI</sequence>